<dbReference type="InterPro" id="IPR000014">
    <property type="entry name" value="PAS"/>
</dbReference>
<keyword evidence="5 10" id="KW-0418">Kinase</keyword>
<keyword evidence="11" id="KW-1185">Reference proteome</keyword>
<comment type="catalytic activity">
    <reaction evidence="1">
        <text>ATP + protein L-histidine = ADP + protein N-phospho-L-histidine.</text>
        <dbReference type="EC" id="2.7.13.3"/>
    </reaction>
</comment>
<feature type="coiled-coil region" evidence="7">
    <location>
        <begin position="135"/>
        <end position="165"/>
    </location>
</feature>
<dbReference type="Gene3D" id="3.30.565.10">
    <property type="entry name" value="Histidine kinase-like ATPase, C-terminal domain"/>
    <property type="match status" value="1"/>
</dbReference>
<dbReference type="GO" id="GO:0016301">
    <property type="term" value="F:kinase activity"/>
    <property type="evidence" value="ECO:0007669"/>
    <property type="project" value="UniProtKB-KW"/>
</dbReference>
<evidence type="ECO:0000256" key="6">
    <source>
        <dbReference type="ARBA" id="ARBA00023012"/>
    </source>
</evidence>
<evidence type="ECO:0000256" key="3">
    <source>
        <dbReference type="ARBA" id="ARBA00022553"/>
    </source>
</evidence>
<accession>A0ABT5VY25</accession>
<keyword evidence="4" id="KW-0808">Transferase</keyword>
<dbReference type="SUPFAM" id="SSF55874">
    <property type="entry name" value="ATPase domain of HSP90 chaperone/DNA topoisomerase II/histidine kinase"/>
    <property type="match status" value="1"/>
</dbReference>
<dbReference type="InterPro" id="IPR004358">
    <property type="entry name" value="Sig_transdc_His_kin-like_C"/>
</dbReference>
<dbReference type="SUPFAM" id="SSF47384">
    <property type="entry name" value="Homodimeric domain of signal transducing histidine kinase"/>
    <property type="match status" value="1"/>
</dbReference>
<dbReference type="InterPro" id="IPR036890">
    <property type="entry name" value="HATPase_C_sf"/>
</dbReference>
<evidence type="ECO:0000259" key="9">
    <source>
        <dbReference type="PROSITE" id="PS50112"/>
    </source>
</evidence>
<dbReference type="PANTHER" id="PTHR43711">
    <property type="entry name" value="TWO-COMPONENT HISTIDINE KINASE"/>
    <property type="match status" value="1"/>
</dbReference>
<evidence type="ECO:0000313" key="10">
    <source>
        <dbReference type="EMBL" id="MDE5420212.1"/>
    </source>
</evidence>
<feature type="domain" description="PAS" evidence="9">
    <location>
        <begin position="11"/>
        <end position="55"/>
    </location>
</feature>
<evidence type="ECO:0000256" key="1">
    <source>
        <dbReference type="ARBA" id="ARBA00000085"/>
    </source>
</evidence>
<keyword evidence="3" id="KW-0597">Phosphoprotein</keyword>
<evidence type="ECO:0000256" key="2">
    <source>
        <dbReference type="ARBA" id="ARBA00012438"/>
    </source>
</evidence>
<evidence type="ECO:0000256" key="4">
    <source>
        <dbReference type="ARBA" id="ARBA00022679"/>
    </source>
</evidence>
<dbReference type="RefSeq" id="WP_275111542.1">
    <property type="nucleotide sequence ID" value="NZ_JAKJSC010000008.1"/>
</dbReference>
<dbReference type="Pfam" id="PF00512">
    <property type="entry name" value="HisKA"/>
    <property type="match status" value="1"/>
</dbReference>
<keyword evidence="7" id="KW-0175">Coiled coil</keyword>
<dbReference type="Gene3D" id="1.10.287.130">
    <property type="match status" value="1"/>
</dbReference>
<dbReference type="Gene3D" id="3.30.450.20">
    <property type="entry name" value="PAS domain"/>
    <property type="match status" value="1"/>
</dbReference>
<evidence type="ECO:0000256" key="7">
    <source>
        <dbReference type="SAM" id="Coils"/>
    </source>
</evidence>
<reference evidence="10 11" key="1">
    <citation type="submission" date="2022-01" db="EMBL/GenBank/DDBJ databases">
        <title>Labilibaculum sp. nov, a marine bacterium isolated from Antarctica.</title>
        <authorList>
            <person name="Dai W."/>
        </authorList>
    </citation>
    <scope>NUCLEOTIDE SEQUENCE [LARGE SCALE GENOMIC DNA]</scope>
    <source>
        <strain evidence="10 11">DW002</strain>
    </source>
</reference>
<dbReference type="CDD" id="cd00082">
    <property type="entry name" value="HisKA"/>
    <property type="match status" value="1"/>
</dbReference>
<dbReference type="SUPFAM" id="SSF55785">
    <property type="entry name" value="PYP-like sensor domain (PAS domain)"/>
    <property type="match status" value="1"/>
</dbReference>
<dbReference type="PROSITE" id="PS50109">
    <property type="entry name" value="HIS_KIN"/>
    <property type="match status" value="1"/>
</dbReference>
<name>A0ABT5VY25_9BACT</name>
<keyword evidence="6" id="KW-0902">Two-component regulatory system</keyword>
<dbReference type="InterPro" id="IPR036097">
    <property type="entry name" value="HisK_dim/P_sf"/>
</dbReference>
<dbReference type="Pfam" id="PF02518">
    <property type="entry name" value="HATPase_c"/>
    <property type="match status" value="1"/>
</dbReference>
<dbReference type="CDD" id="cd00075">
    <property type="entry name" value="HATPase"/>
    <property type="match status" value="1"/>
</dbReference>
<dbReference type="Proteomes" id="UP001528920">
    <property type="component" value="Unassembled WGS sequence"/>
</dbReference>
<dbReference type="InterPro" id="IPR005467">
    <property type="entry name" value="His_kinase_dom"/>
</dbReference>
<dbReference type="InterPro" id="IPR003661">
    <property type="entry name" value="HisK_dim/P_dom"/>
</dbReference>
<comment type="caution">
    <text evidence="10">The sequence shown here is derived from an EMBL/GenBank/DDBJ whole genome shotgun (WGS) entry which is preliminary data.</text>
</comment>
<dbReference type="PROSITE" id="PS50112">
    <property type="entry name" value="PAS"/>
    <property type="match status" value="1"/>
</dbReference>
<feature type="domain" description="Histidine kinase" evidence="8">
    <location>
        <begin position="172"/>
        <end position="390"/>
    </location>
</feature>
<dbReference type="SMART" id="SM00387">
    <property type="entry name" value="HATPase_c"/>
    <property type="match status" value="1"/>
</dbReference>
<evidence type="ECO:0000313" key="11">
    <source>
        <dbReference type="Proteomes" id="UP001528920"/>
    </source>
</evidence>
<dbReference type="EMBL" id="JAKJSC010000008">
    <property type="protein sequence ID" value="MDE5420212.1"/>
    <property type="molecule type" value="Genomic_DNA"/>
</dbReference>
<dbReference type="InterPro" id="IPR050736">
    <property type="entry name" value="Sensor_HK_Regulatory"/>
</dbReference>
<evidence type="ECO:0000256" key="5">
    <source>
        <dbReference type="ARBA" id="ARBA00022777"/>
    </source>
</evidence>
<dbReference type="EC" id="2.7.13.3" evidence="2"/>
<proteinExistence type="predicted"/>
<dbReference type="SMART" id="SM00388">
    <property type="entry name" value="HisKA"/>
    <property type="match status" value="1"/>
</dbReference>
<protein>
    <recommendedName>
        <fullName evidence="2">histidine kinase</fullName>
        <ecNumber evidence="2">2.7.13.3</ecNumber>
    </recommendedName>
</protein>
<dbReference type="PANTHER" id="PTHR43711:SF1">
    <property type="entry name" value="HISTIDINE KINASE 1"/>
    <property type="match status" value="1"/>
</dbReference>
<dbReference type="PRINTS" id="PR00344">
    <property type="entry name" value="BCTRLSENSOR"/>
</dbReference>
<organism evidence="10 11">
    <name type="scientific">Paralabilibaculum antarcticum</name>
    <dbReference type="NCBI Taxonomy" id="2912572"/>
    <lineage>
        <taxon>Bacteria</taxon>
        <taxon>Pseudomonadati</taxon>
        <taxon>Bacteroidota</taxon>
        <taxon>Bacteroidia</taxon>
        <taxon>Marinilabiliales</taxon>
        <taxon>Marinifilaceae</taxon>
        <taxon>Paralabilibaculum</taxon>
    </lineage>
</organism>
<sequence>MAINLKNLKESNEFLNILFDNITSALFILDTNARVESINESFSILFQKREEKILGDLCGNALGCKFAIEEKALCGETSHCKNCKLRNDILANMSQKVPTNNRKLTRDFYADDTTKDTKHFLYSTRHIQYNEKEYILVIVDDHTELEKQKAKLEEQNDSLKSLNEQKSKFLGIAAHDLRNPIGAINSFSELLIDSFDEFSKEDKTEFLNLIKDSSQFSLQLLNELLDISKIELGKLELNKEKINIENIVINTIKINKIFAKKKKIQIDFNSKIKNPSIKIDKSKIEQVLHNLLSNAIKYSNPETRVSVSIIETNAFLQISVTDQGVGIPEEEVKNLFTEFGTTSAKTTANESSTGLGLAIAKNIVVGHGGEIMANSKLGEGSEFLFTLPLN</sequence>
<gene>
    <name evidence="10" type="ORF">L3049_19650</name>
</gene>
<evidence type="ECO:0000259" key="8">
    <source>
        <dbReference type="PROSITE" id="PS50109"/>
    </source>
</evidence>
<dbReference type="InterPro" id="IPR003594">
    <property type="entry name" value="HATPase_dom"/>
</dbReference>
<dbReference type="InterPro" id="IPR035965">
    <property type="entry name" value="PAS-like_dom_sf"/>
</dbReference>